<evidence type="ECO:0008006" key="3">
    <source>
        <dbReference type="Google" id="ProtNLM"/>
    </source>
</evidence>
<reference evidence="1 2" key="1">
    <citation type="submission" date="2019-07" db="EMBL/GenBank/DDBJ databases">
        <title>Whole genome shotgun sequence of Microvirga aerophila NBRC 106136.</title>
        <authorList>
            <person name="Hosoyama A."/>
            <person name="Uohara A."/>
            <person name="Ohji S."/>
            <person name="Ichikawa N."/>
        </authorList>
    </citation>
    <scope>NUCLEOTIDE SEQUENCE [LARGE SCALE GENOMIC DNA]</scope>
    <source>
        <strain evidence="1 2">NBRC 106136</strain>
    </source>
</reference>
<dbReference type="EMBL" id="BJYU01000182">
    <property type="protein sequence ID" value="GEO18334.1"/>
    <property type="molecule type" value="Genomic_DNA"/>
</dbReference>
<dbReference type="RefSeq" id="WP_246690531.1">
    <property type="nucleotide sequence ID" value="NZ_BJYU01000182.1"/>
</dbReference>
<name>A0A512C289_9HYPH</name>
<gene>
    <name evidence="1" type="ORF">MAE02_60300</name>
</gene>
<sequence length="66" mass="7502">MIDLNLRKQTALPLADALEGRNVPFVVATGYASSMVPACYQHIFLWEKPYHLEELVRALPALIYRS</sequence>
<dbReference type="Gene3D" id="3.40.50.2300">
    <property type="match status" value="1"/>
</dbReference>
<accession>A0A512C289</accession>
<evidence type="ECO:0000313" key="1">
    <source>
        <dbReference type="EMBL" id="GEO18334.1"/>
    </source>
</evidence>
<dbReference type="Proteomes" id="UP000321085">
    <property type="component" value="Unassembled WGS sequence"/>
</dbReference>
<proteinExistence type="predicted"/>
<evidence type="ECO:0000313" key="2">
    <source>
        <dbReference type="Proteomes" id="UP000321085"/>
    </source>
</evidence>
<protein>
    <recommendedName>
        <fullName evidence="3">Response regulatory domain-containing protein</fullName>
    </recommendedName>
</protein>
<comment type="caution">
    <text evidence="1">The sequence shown here is derived from an EMBL/GenBank/DDBJ whole genome shotgun (WGS) entry which is preliminary data.</text>
</comment>
<organism evidence="1 2">
    <name type="scientific">Microvirga aerophila</name>
    <dbReference type="NCBI Taxonomy" id="670291"/>
    <lineage>
        <taxon>Bacteria</taxon>
        <taxon>Pseudomonadati</taxon>
        <taxon>Pseudomonadota</taxon>
        <taxon>Alphaproteobacteria</taxon>
        <taxon>Hyphomicrobiales</taxon>
        <taxon>Methylobacteriaceae</taxon>
        <taxon>Microvirga</taxon>
    </lineage>
</organism>
<keyword evidence="2" id="KW-1185">Reference proteome</keyword>
<dbReference type="AlphaFoldDB" id="A0A512C289"/>